<dbReference type="STRING" id="1121959.SAMN02746009_02569"/>
<name>A0A1M6ZTF2_9BACT</name>
<keyword evidence="1" id="KW-0472">Membrane</keyword>
<sequence>MNGAHLHLLLNHTPILGSLFGLLLLLVAVVRRQETLINAGLVALVVAALLTIPTQLTGEGAEEVVEDRPGVTHALIHEHEEAAELSLWVMEATGALALVSLLARRRTAARAPLFTYLTLAGAIVSFGLLARTGNLGGQIMHPEARPGFVQPAEAEHDED</sequence>
<dbReference type="Proteomes" id="UP000183947">
    <property type="component" value="Unassembled WGS sequence"/>
</dbReference>
<dbReference type="AlphaFoldDB" id="A0A1M6ZTF2"/>
<dbReference type="EMBL" id="FRAS01000013">
    <property type="protein sequence ID" value="SHL33690.1"/>
    <property type="molecule type" value="Genomic_DNA"/>
</dbReference>
<gene>
    <name evidence="2" type="ORF">SAMN02746009_02569</name>
</gene>
<protein>
    <recommendedName>
        <fullName evidence="4">DUF2231 domain-containing protein</fullName>
    </recommendedName>
</protein>
<reference evidence="3" key="1">
    <citation type="submission" date="2016-11" db="EMBL/GenBank/DDBJ databases">
        <authorList>
            <person name="Varghese N."/>
            <person name="Submissions S."/>
        </authorList>
    </citation>
    <scope>NUCLEOTIDE SEQUENCE [LARGE SCALE GENOMIC DNA]</scope>
    <source>
        <strain evidence="3">DSM 18569</strain>
    </source>
</reference>
<feature type="transmembrane region" description="Helical" evidence="1">
    <location>
        <begin position="36"/>
        <end position="56"/>
    </location>
</feature>
<evidence type="ECO:0000313" key="2">
    <source>
        <dbReference type="EMBL" id="SHL33690.1"/>
    </source>
</evidence>
<feature type="transmembrane region" description="Helical" evidence="1">
    <location>
        <begin position="111"/>
        <end position="130"/>
    </location>
</feature>
<keyword evidence="3" id="KW-1185">Reference proteome</keyword>
<keyword evidence="1" id="KW-1133">Transmembrane helix</keyword>
<proteinExistence type="predicted"/>
<keyword evidence="1" id="KW-0812">Transmembrane</keyword>
<evidence type="ECO:0000256" key="1">
    <source>
        <dbReference type="SAM" id="Phobius"/>
    </source>
</evidence>
<evidence type="ECO:0008006" key="4">
    <source>
        <dbReference type="Google" id="ProtNLM"/>
    </source>
</evidence>
<organism evidence="2 3">
    <name type="scientific">Hymenobacter psychrotolerans DSM 18569</name>
    <dbReference type="NCBI Taxonomy" id="1121959"/>
    <lineage>
        <taxon>Bacteria</taxon>
        <taxon>Pseudomonadati</taxon>
        <taxon>Bacteroidota</taxon>
        <taxon>Cytophagia</taxon>
        <taxon>Cytophagales</taxon>
        <taxon>Hymenobacteraceae</taxon>
        <taxon>Hymenobacter</taxon>
    </lineage>
</organism>
<accession>A0A1M6ZTF2</accession>
<evidence type="ECO:0000313" key="3">
    <source>
        <dbReference type="Proteomes" id="UP000183947"/>
    </source>
</evidence>
<feature type="transmembrane region" description="Helical" evidence="1">
    <location>
        <begin position="6"/>
        <end position="29"/>
    </location>
</feature>